<gene>
    <name evidence="2" type="ORF">SUNI508_09197</name>
</gene>
<reference evidence="2 3" key="1">
    <citation type="journal article" date="2024" name="J. Plant Pathol.">
        <title>Sequence and assembly of the genome of Seiridium unicorne, isolate CBS 538.82, causal agent of cypress canker disease.</title>
        <authorList>
            <person name="Scali E."/>
            <person name="Rocca G.D."/>
            <person name="Danti R."/>
            <person name="Garbelotto M."/>
            <person name="Barberini S."/>
            <person name="Baroncelli R."/>
            <person name="Emiliani G."/>
        </authorList>
    </citation>
    <scope>NUCLEOTIDE SEQUENCE [LARGE SCALE GENOMIC DNA]</scope>
    <source>
        <strain evidence="2 3">BM-138-508</strain>
    </source>
</reference>
<accession>A0ABR2UQN0</accession>
<dbReference type="PANTHER" id="PTHR43784">
    <property type="entry name" value="GDSL-LIKE LIPASE/ACYLHYDROLASE, PUTATIVE (AFU_ORTHOLOGUE AFUA_2G00820)-RELATED"/>
    <property type="match status" value="1"/>
</dbReference>
<proteinExistence type="predicted"/>
<dbReference type="PANTHER" id="PTHR43784:SF2">
    <property type="entry name" value="GDSL-LIKE LIPASE_ACYLHYDROLASE, PUTATIVE (AFU_ORTHOLOGUE AFUA_2G00820)-RELATED"/>
    <property type="match status" value="1"/>
</dbReference>
<evidence type="ECO:0000313" key="3">
    <source>
        <dbReference type="Proteomes" id="UP001408356"/>
    </source>
</evidence>
<name>A0ABR2UQN0_9PEZI</name>
<dbReference type="Proteomes" id="UP001408356">
    <property type="component" value="Unassembled WGS sequence"/>
</dbReference>
<evidence type="ECO:0000313" key="2">
    <source>
        <dbReference type="EMBL" id="KAK9416958.1"/>
    </source>
</evidence>
<sequence>MPPVGRAEQPASFPFQGSSMFKDATLRQTLHLSIDVERVRFQISNIFGGSDLLSQQLQLHFRLVAYTDPVNFKAVAQSMIAINLYFQADQSGGSITGHPNSRTTSWMQQGNHLNASNVTGTSTAHWYFVSAVEAWTPASTSALVILGDSVTDGRGSTDNENNRWPDFVLANLRKSGVTNIAVNNQAADEDTVLTGGLCLPLVQRYQRDLLQTAGAKYAIIFESVNDIGGGSTDSGTQTRIRRPTHIEIQTDCDRRT</sequence>
<dbReference type="GO" id="GO:0016787">
    <property type="term" value="F:hydrolase activity"/>
    <property type="evidence" value="ECO:0007669"/>
    <property type="project" value="UniProtKB-KW"/>
</dbReference>
<keyword evidence="3" id="KW-1185">Reference proteome</keyword>
<feature type="domain" description="SGNH hydrolase-type esterase" evidence="1">
    <location>
        <begin position="145"/>
        <end position="240"/>
    </location>
</feature>
<dbReference type="Gene3D" id="3.40.50.1110">
    <property type="entry name" value="SGNH hydrolase"/>
    <property type="match status" value="1"/>
</dbReference>
<protein>
    <submittedName>
        <fullName evidence="2">SGNH hydrolase-type esterase domain-containing protein</fullName>
    </submittedName>
</protein>
<dbReference type="InterPro" id="IPR053140">
    <property type="entry name" value="GDSL_Rv0518-like"/>
</dbReference>
<organism evidence="2 3">
    <name type="scientific">Seiridium unicorne</name>
    <dbReference type="NCBI Taxonomy" id="138068"/>
    <lineage>
        <taxon>Eukaryota</taxon>
        <taxon>Fungi</taxon>
        <taxon>Dikarya</taxon>
        <taxon>Ascomycota</taxon>
        <taxon>Pezizomycotina</taxon>
        <taxon>Sordariomycetes</taxon>
        <taxon>Xylariomycetidae</taxon>
        <taxon>Amphisphaeriales</taxon>
        <taxon>Sporocadaceae</taxon>
        <taxon>Seiridium</taxon>
    </lineage>
</organism>
<evidence type="ECO:0000259" key="1">
    <source>
        <dbReference type="Pfam" id="PF13472"/>
    </source>
</evidence>
<dbReference type="InterPro" id="IPR036514">
    <property type="entry name" value="SGNH_hydro_sf"/>
</dbReference>
<dbReference type="InterPro" id="IPR013830">
    <property type="entry name" value="SGNH_hydro"/>
</dbReference>
<dbReference type="SUPFAM" id="SSF52266">
    <property type="entry name" value="SGNH hydrolase"/>
    <property type="match status" value="1"/>
</dbReference>
<keyword evidence="2" id="KW-0378">Hydrolase</keyword>
<dbReference type="Pfam" id="PF13472">
    <property type="entry name" value="Lipase_GDSL_2"/>
    <property type="match status" value="1"/>
</dbReference>
<comment type="caution">
    <text evidence="2">The sequence shown here is derived from an EMBL/GenBank/DDBJ whole genome shotgun (WGS) entry which is preliminary data.</text>
</comment>
<dbReference type="EMBL" id="JARVKF010000402">
    <property type="protein sequence ID" value="KAK9416958.1"/>
    <property type="molecule type" value="Genomic_DNA"/>
</dbReference>